<reference evidence="6 7" key="1">
    <citation type="submission" date="2019-03" db="EMBL/GenBank/DDBJ databases">
        <title>Genomic Encyclopedia of Type Strains, Phase IV (KMG-IV): sequencing the most valuable type-strain genomes for metagenomic binning, comparative biology and taxonomic classification.</title>
        <authorList>
            <person name="Goeker M."/>
        </authorList>
    </citation>
    <scope>NUCLEOTIDE SEQUENCE [LARGE SCALE GENOMIC DNA]</scope>
    <source>
        <strain evidence="6 7">DSM 5604</strain>
    </source>
</reference>
<dbReference type="InterPro" id="IPR023166">
    <property type="entry name" value="BaiN-like_dom_sf"/>
</dbReference>
<evidence type="ECO:0008006" key="8">
    <source>
        <dbReference type="Google" id="ProtNLM"/>
    </source>
</evidence>
<evidence type="ECO:0000256" key="1">
    <source>
        <dbReference type="ARBA" id="ARBA00001974"/>
    </source>
</evidence>
<name>A0A4R6X875_9GAMM</name>
<dbReference type="SUPFAM" id="SSF51905">
    <property type="entry name" value="FAD/NAD(P)-binding domain"/>
    <property type="match status" value="1"/>
</dbReference>
<dbReference type="Pfam" id="PF22780">
    <property type="entry name" value="HI0933_like_1st"/>
    <property type="match status" value="1"/>
</dbReference>
<dbReference type="InterPro" id="IPR036188">
    <property type="entry name" value="FAD/NAD-bd_sf"/>
</dbReference>
<feature type="domain" description="RsdA/BaiN/AoA(So)-like Rossmann fold-like" evidence="4">
    <location>
        <begin position="1"/>
        <end position="393"/>
    </location>
</feature>
<evidence type="ECO:0000259" key="4">
    <source>
        <dbReference type="Pfam" id="PF03486"/>
    </source>
</evidence>
<dbReference type="Pfam" id="PF03486">
    <property type="entry name" value="HI0933_like"/>
    <property type="match status" value="1"/>
</dbReference>
<dbReference type="Gene3D" id="2.40.30.10">
    <property type="entry name" value="Translation factors"/>
    <property type="match status" value="1"/>
</dbReference>
<keyword evidence="2" id="KW-0285">Flavoprotein</keyword>
<dbReference type="OrthoDB" id="5288829at2"/>
<dbReference type="NCBIfam" id="TIGR03862">
    <property type="entry name" value="flavo_PP4765"/>
    <property type="match status" value="1"/>
</dbReference>
<sequence>MVIGAGPAGLMAAEVIQSAGLSVEVFDAKPSACRKFLLAGVGGMNITHAEPYDDFLTRYYDKSAWLEPSIKAFTPTDLRQWIHELGIETFVGTSGRVFPEQMKAAPLLRNWLKRLKESGVTFHMRHRLVGLEERAATFEHLGETTVLQADAIVLALGGASWPKLGSDGKWVPLLEQNKVDVAPLESTNCGFYSNWSDYLKQQCAGAPLKGVEFSFTLPDGETVSRKGECIVTADGMEGSLIYAYSKYLRDAINSSDKATLQINLIPDLSRDQLIQKLAKTKAKESFSKYLKRTLKLDAAKIALLYEHYSKHEFDTPEKLAQCLQNIPACFYKVKPIEEVISSAGGVLENSVDDFFMLNRLPGVFCAGEMLDWEAPTGGYLLTACFATGHRVGHGVVNWLKKQSL</sequence>
<proteinExistence type="predicted"/>
<accession>A0A4R6X875</accession>
<evidence type="ECO:0000256" key="2">
    <source>
        <dbReference type="ARBA" id="ARBA00022630"/>
    </source>
</evidence>
<comment type="caution">
    <text evidence="6">The sequence shown here is derived from an EMBL/GenBank/DDBJ whole genome shotgun (WGS) entry which is preliminary data.</text>
</comment>
<protein>
    <recommendedName>
        <fullName evidence="8">Flavoprotein</fullName>
    </recommendedName>
</protein>
<dbReference type="Gene3D" id="1.10.8.260">
    <property type="entry name" value="HI0933 insert domain-like"/>
    <property type="match status" value="1"/>
</dbReference>
<dbReference type="InterPro" id="IPR057661">
    <property type="entry name" value="RsdA/BaiN/AoA(So)_Rossmann"/>
</dbReference>
<dbReference type="PANTHER" id="PTHR42887">
    <property type="entry name" value="OS12G0638800 PROTEIN"/>
    <property type="match status" value="1"/>
</dbReference>
<evidence type="ECO:0000256" key="3">
    <source>
        <dbReference type="ARBA" id="ARBA00022827"/>
    </source>
</evidence>
<organism evidence="6 7">
    <name type="scientific">Marinomonas communis</name>
    <dbReference type="NCBI Taxonomy" id="28254"/>
    <lineage>
        <taxon>Bacteria</taxon>
        <taxon>Pseudomonadati</taxon>
        <taxon>Pseudomonadota</taxon>
        <taxon>Gammaproteobacteria</taxon>
        <taxon>Oceanospirillales</taxon>
        <taxon>Oceanospirillaceae</taxon>
        <taxon>Marinomonas</taxon>
    </lineage>
</organism>
<keyword evidence="3" id="KW-0274">FAD</keyword>
<gene>
    <name evidence="6" type="ORF">C8D85_2071</name>
</gene>
<comment type="cofactor">
    <cofactor evidence="1">
        <name>FAD</name>
        <dbReference type="ChEBI" id="CHEBI:57692"/>
    </cofactor>
</comment>
<evidence type="ECO:0000259" key="5">
    <source>
        <dbReference type="Pfam" id="PF22780"/>
    </source>
</evidence>
<dbReference type="PANTHER" id="PTHR42887:SF1">
    <property type="entry name" value="BLR3961 PROTEIN"/>
    <property type="match status" value="1"/>
</dbReference>
<evidence type="ECO:0000313" key="6">
    <source>
        <dbReference type="EMBL" id="TDR13197.1"/>
    </source>
</evidence>
<dbReference type="AlphaFoldDB" id="A0A4R6X875"/>
<dbReference type="Proteomes" id="UP000295729">
    <property type="component" value="Unassembled WGS sequence"/>
</dbReference>
<dbReference type="EMBL" id="SNZA01000003">
    <property type="protein sequence ID" value="TDR13197.1"/>
    <property type="molecule type" value="Genomic_DNA"/>
</dbReference>
<dbReference type="InterPro" id="IPR004792">
    <property type="entry name" value="BaiN-like"/>
</dbReference>
<dbReference type="InterPro" id="IPR022460">
    <property type="entry name" value="Flavoprotein_PP4765"/>
</dbReference>
<keyword evidence="7" id="KW-1185">Reference proteome</keyword>
<dbReference type="InterPro" id="IPR055178">
    <property type="entry name" value="RsdA/BaiN/AoA(So)-like_dom"/>
</dbReference>
<evidence type="ECO:0000313" key="7">
    <source>
        <dbReference type="Proteomes" id="UP000295729"/>
    </source>
</evidence>
<feature type="domain" description="RsdA/BaiN/AoA(So)-like insert" evidence="5">
    <location>
        <begin position="187"/>
        <end position="338"/>
    </location>
</feature>
<dbReference type="NCBIfam" id="TIGR00275">
    <property type="entry name" value="aminoacetone oxidase family FAD-binding enzyme"/>
    <property type="match status" value="1"/>
</dbReference>
<dbReference type="Gene3D" id="3.50.50.60">
    <property type="entry name" value="FAD/NAD(P)-binding domain"/>
    <property type="match status" value="1"/>
</dbReference>
<dbReference type="SUPFAM" id="SSF160996">
    <property type="entry name" value="HI0933 insert domain-like"/>
    <property type="match status" value="1"/>
</dbReference>